<dbReference type="AlphaFoldDB" id="A0A4S5C5R3"/>
<dbReference type="Proteomes" id="UP000309618">
    <property type="component" value="Unassembled WGS sequence"/>
</dbReference>
<dbReference type="GO" id="GO:0030254">
    <property type="term" value="P:protein secretion by the type III secretion system"/>
    <property type="evidence" value="ECO:0007669"/>
    <property type="project" value="InterPro"/>
</dbReference>
<dbReference type="Pfam" id="PF05932">
    <property type="entry name" value="CesT"/>
    <property type="match status" value="1"/>
</dbReference>
<protein>
    <submittedName>
        <fullName evidence="1">Uncharacterized protein</fullName>
    </submittedName>
</protein>
<dbReference type="InterPro" id="IPR010261">
    <property type="entry name" value="Tir_chaperone"/>
</dbReference>
<dbReference type="Gene3D" id="3.30.1460.10">
    <property type="match status" value="1"/>
</dbReference>
<evidence type="ECO:0000313" key="2">
    <source>
        <dbReference type="Proteomes" id="UP000309618"/>
    </source>
</evidence>
<reference evidence="1 2" key="1">
    <citation type="submission" date="2019-04" db="EMBL/GenBank/DDBJ databases">
        <title>Comparative genomics of Aeromonas veronii strains pathogenic to fish.</title>
        <authorList>
            <person name="Cascarano M.C."/>
            <person name="Smyrli M."/>
            <person name="Katharios P."/>
        </authorList>
    </citation>
    <scope>NUCLEOTIDE SEQUENCE [LARGE SCALE GENOMIC DNA]</scope>
    <source>
        <strain evidence="1 2">XU1</strain>
    </source>
</reference>
<dbReference type="CDD" id="cd17024">
    <property type="entry name" value="T3SC_IA_DspF-like"/>
    <property type="match status" value="1"/>
</dbReference>
<sequence length="150" mass="16846">MKYSSQHLAKGRATMSHHPVYHWIARLSGMQVPAAPDEKNRIFLLLDQQNREWWLEVAPDESVLLITTPMTGQLDANHLTPANLQHWLSLNSEVALMGGTWLGLDGDMPILTLYAQIFLAHCDEPLLDNLMGQLVGLAHDLTPRLYAAEL</sequence>
<evidence type="ECO:0000313" key="1">
    <source>
        <dbReference type="EMBL" id="THJ40720.1"/>
    </source>
</evidence>
<organism evidence="1 2">
    <name type="scientific">Aeromonas veronii</name>
    <dbReference type="NCBI Taxonomy" id="654"/>
    <lineage>
        <taxon>Bacteria</taxon>
        <taxon>Pseudomonadati</taxon>
        <taxon>Pseudomonadota</taxon>
        <taxon>Gammaproteobacteria</taxon>
        <taxon>Aeromonadales</taxon>
        <taxon>Aeromonadaceae</taxon>
        <taxon>Aeromonas</taxon>
    </lineage>
</organism>
<proteinExistence type="predicted"/>
<name>A0A4S5C5R3_AERVE</name>
<gene>
    <name evidence="1" type="ORF">E8Q35_18795</name>
</gene>
<dbReference type="SUPFAM" id="SSF69635">
    <property type="entry name" value="Type III secretory system chaperone-like"/>
    <property type="match status" value="1"/>
</dbReference>
<comment type="caution">
    <text evidence="1">The sequence shown here is derived from an EMBL/GenBank/DDBJ whole genome shotgun (WGS) entry which is preliminary data.</text>
</comment>
<dbReference type="EMBL" id="SSUX01000017">
    <property type="protein sequence ID" value="THJ40720.1"/>
    <property type="molecule type" value="Genomic_DNA"/>
</dbReference>
<accession>A0A4S5C5R3</accession>